<name>A0ACB8SUQ6_9AGAM</name>
<keyword evidence="2" id="KW-1185">Reference proteome</keyword>
<gene>
    <name evidence="1" type="ORF">BV25DRAFT_993891</name>
</gene>
<reference evidence="1" key="1">
    <citation type="submission" date="2021-03" db="EMBL/GenBank/DDBJ databases">
        <authorList>
            <consortium name="DOE Joint Genome Institute"/>
            <person name="Ahrendt S."/>
            <person name="Looney B.P."/>
            <person name="Miyauchi S."/>
            <person name="Morin E."/>
            <person name="Drula E."/>
            <person name="Courty P.E."/>
            <person name="Chicoki N."/>
            <person name="Fauchery L."/>
            <person name="Kohler A."/>
            <person name="Kuo A."/>
            <person name="Labutti K."/>
            <person name="Pangilinan J."/>
            <person name="Lipzen A."/>
            <person name="Riley R."/>
            <person name="Andreopoulos W."/>
            <person name="He G."/>
            <person name="Johnson J."/>
            <person name="Barry K.W."/>
            <person name="Grigoriev I.V."/>
            <person name="Nagy L."/>
            <person name="Hibbett D."/>
            <person name="Henrissat B."/>
            <person name="Matheny P.B."/>
            <person name="Labbe J."/>
            <person name="Martin F."/>
        </authorList>
    </citation>
    <scope>NUCLEOTIDE SEQUENCE</scope>
    <source>
        <strain evidence="1">HHB10654</strain>
    </source>
</reference>
<protein>
    <submittedName>
        <fullName evidence="1">Uncharacterized protein</fullName>
    </submittedName>
</protein>
<organism evidence="1 2">
    <name type="scientific">Artomyces pyxidatus</name>
    <dbReference type="NCBI Taxonomy" id="48021"/>
    <lineage>
        <taxon>Eukaryota</taxon>
        <taxon>Fungi</taxon>
        <taxon>Dikarya</taxon>
        <taxon>Basidiomycota</taxon>
        <taxon>Agaricomycotina</taxon>
        <taxon>Agaricomycetes</taxon>
        <taxon>Russulales</taxon>
        <taxon>Auriscalpiaceae</taxon>
        <taxon>Artomyces</taxon>
    </lineage>
</organism>
<accession>A0ACB8SUQ6</accession>
<dbReference type="Proteomes" id="UP000814140">
    <property type="component" value="Unassembled WGS sequence"/>
</dbReference>
<evidence type="ECO:0000313" key="1">
    <source>
        <dbReference type="EMBL" id="KAI0059922.1"/>
    </source>
</evidence>
<reference evidence="1" key="2">
    <citation type="journal article" date="2022" name="New Phytol.">
        <title>Evolutionary transition to the ectomycorrhizal habit in the genomes of a hyperdiverse lineage of mushroom-forming fungi.</title>
        <authorList>
            <person name="Looney B."/>
            <person name="Miyauchi S."/>
            <person name="Morin E."/>
            <person name="Drula E."/>
            <person name="Courty P.E."/>
            <person name="Kohler A."/>
            <person name="Kuo A."/>
            <person name="LaButti K."/>
            <person name="Pangilinan J."/>
            <person name="Lipzen A."/>
            <person name="Riley R."/>
            <person name="Andreopoulos W."/>
            <person name="He G."/>
            <person name="Johnson J."/>
            <person name="Nolan M."/>
            <person name="Tritt A."/>
            <person name="Barry K.W."/>
            <person name="Grigoriev I.V."/>
            <person name="Nagy L.G."/>
            <person name="Hibbett D."/>
            <person name="Henrissat B."/>
            <person name="Matheny P.B."/>
            <person name="Labbe J."/>
            <person name="Martin F.M."/>
        </authorList>
    </citation>
    <scope>NUCLEOTIDE SEQUENCE</scope>
    <source>
        <strain evidence="1">HHB10654</strain>
    </source>
</reference>
<sequence>MPGGATGERHRTPGSSDHPRGPRAAGLAAARRPSCNLAIGGGRGGGVGTHLRPSVRYGCLTLEGYDSKGGPLPAWGRTVQACSCPADWTARRSASDCRARGDFIPWRARLRSIAASARLCPRRCGDCVGRWAGPNRHRESTCRVRARAADAA</sequence>
<comment type="caution">
    <text evidence="1">The sequence shown here is derived from an EMBL/GenBank/DDBJ whole genome shotgun (WGS) entry which is preliminary data.</text>
</comment>
<evidence type="ECO:0000313" key="2">
    <source>
        <dbReference type="Proteomes" id="UP000814140"/>
    </source>
</evidence>
<dbReference type="EMBL" id="MU277222">
    <property type="protein sequence ID" value="KAI0059922.1"/>
    <property type="molecule type" value="Genomic_DNA"/>
</dbReference>
<proteinExistence type="predicted"/>